<accession>A0A1Y5MDS7</accession>
<evidence type="ECO:0000256" key="1">
    <source>
        <dbReference type="SAM" id="MobiDB-lite"/>
    </source>
</evidence>
<dbReference type="EMBL" id="NDYN01000014">
    <property type="protein sequence ID" value="OUT06750.1"/>
    <property type="molecule type" value="Genomic_DNA"/>
</dbReference>
<dbReference type="Proteomes" id="UP000196317">
    <property type="component" value="Unassembled WGS sequence"/>
</dbReference>
<feature type="region of interest" description="Disordered" evidence="1">
    <location>
        <begin position="282"/>
        <end position="308"/>
    </location>
</feature>
<sequence>MIVKFLPTRDGGGLGSVNYLLNERQEQGTARVLKGNEAQTRAIISQIHYKQKTTFGVLSFAEKASDISNETKQEIIKDFERHLLGDYMKDRVNILWVEHSDKDGRLELNFLIPKIDLVSGKSFNPYYDKRDRTNINLWKRTINDEYNFISPDDPKNQYNQNRHKATIEQHNTIIELDNQLKDLVSQGLIINRTHLIELLSSSGYEVTRQPKSGISIKIPNQKKPFRLKGGIYSAEFTDLKGLSELGESQSRRIQQYANRDTQAECITNRARLEKFISTRDKRNQKRYKEQTISDNIANSEHKKRDNTASYSKLNGKNIQWLGVINRNDISMPRIFSVFLAQSDRNTILSIREREIKRREQSAKRVANSSELSNRTSQQNNWQSREVSGGAATNIITDEGRNSIFTTELWGSVNDGVRDRIIERDREIARRNSEITGRDKEQAERKYRAARSLREFAQSENVSILQRLGREIQARAREYIINTQERTRQLRQRAERDREYQSRIKSALREWQERIFNSGISQIRERLQGFAKQLYLIRNRVIDNQRDTKQKLGGYGEVVSGSIQRINNQYGGKFRESLEKQTAAAITTCGYEIERELKKPERQRMVELRRKKEISHHIQMGF</sequence>
<gene>
    <name evidence="2" type="ORF">B9N65_10535</name>
</gene>
<feature type="compositionally biased region" description="Basic and acidic residues" evidence="1">
    <location>
        <begin position="282"/>
        <end position="291"/>
    </location>
</feature>
<reference evidence="2 3" key="1">
    <citation type="submission" date="2017-04" db="EMBL/GenBank/DDBJ databases">
        <title>Complete genome of Campylobacter concisus ATCC 33237T and draft genomes for an additional eight well characterized C. concisus strains.</title>
        <authorList>
            <person name="Cornelius A.J."/>
            <person name="Miller W.G."/>
            <person name="Lastovica A.J."/>
            <person name="On S.L."/>
            <person name="French N.P."/>
            <person name="Vandenberg O."/>
            <person name="Biggs P.J."/>
        </authorList>
    </citation>
    <scope>NUCLEOTIDE SEQUENCE [LARGE SCALE GENOMIC DNA]</scope>
    <source>
        <strain evidence="2 3">CCUG 19995</strain>
    </source>
</reference>
<comment type="caution">
    <text evidence="2">The sequence shown here is derived from an EMBL/GenBank/DDBJ whole genome shotgun (WGS) entry which is preliminary data.</text>
</comment>
<dbReference type="RefSeq" id="WP_087583794.1">
    <property type="nucleotide sequence ID" value="NZ_NDYN01000014.1"/>
</dbReference>
<dbReference type="AlphaFoldDB" id="A0A1Y5MDS7"/>
<evidence type="ECO:0000313" key="3">
    <source>
        <dbReference type="Proteomes" id="UP000196317"/>
    </source>
</evidence>
<evidence type="ECO:0000313" key="2">
    <source>
        <dbReference type="EMBL" id="OUT06750.1"/>
    </source>
</evidence>
<organism evidence="2 3">
    <name type="scientific">Campylobacter concisus</name>
    <dbReference type="NCBI Taxonomy" id="199"/>
    <lineage>
        <taxon>Bacteria</taxon>
        <taxon>Pseudomonadati</taxon>
        <taxon>Campylobacterota</taxon>
        <taxon>Epsilonproteobacteria</taxon>
        <taxon>Campylobacterales</taxon>
        <taxon>Campylobacteraceae</taxon>
        <taxon>Campylobacter</taxon>
    </lineage>
</organism>
<feature type="compositionally biased region" description="Polar residues" evidence="1">
    <location>
        <begin position="366"/>
        <end position="385"/>
    </location>
</feature>
<feature type="region of interest" description="Disordered" evidence="1">
    <location>
        <begin position="358"/>
        <end position="387"/>
    </location>
</feature>
<protein>
    <submittedName>
        <fullName evidence="2">Mobilization protein</fullName>
    </submittedName>
</protein>
<proteinExistence type="predicted"/>
<name>A0A1Y5MDS7_9BACT</name>